<feature type="chain" id="PRO_5042889450" evidence="7">
    <location>
        <begin position="20"/>
        <end position="358"/>
    </location>
</feature>
<keyword evidence="3" id="KW-1133">Transmembrane helix</keyword>
<keyword evidence="2" id="KW-0812">Transmembrane</keyword>
<reference evidence="8 9" key="1">
    <citation type="journal article" date="2024" name="Insects">
        <title>An Improved Chromosome-Level Genome Assembly of the Firefly Pyrocoelia pectoralis.</title>
        <authorList>
            <person name="Fu X."/>
            <person name="Meyer-Rochow V.B."/>
            <person name="Ballantyne L."/>
            <person name="Zhu X."/>
        </authorList>
    </citation>
    <scope>NUCLEOTIDE SEQUENCE [LARGE SCALE GENOMIC DNA]</scope>
    <source>
        <strain evidence="8">XCY_ONT2</strain>
    </source>
</reference>
<dbReference type="InterPro" id="IPR055288">
    <property type="entry name" value="NALCN_aux_factor_1/2"/>
</dbReference>
<dbReference type="Proteomes" id="UP001329430">
    <property type="component" value="Chromosome 3"/>
</dbReference>
<keyword evidence="4" id="KW-0472">Membrane</keyword>
<protein>
    <submittedName>
        <fullName evidence="8">Uncharacterized protein</fullName>
    </submittedName>
</protein>
<accession>A0AAN7VCR5</accession>
<evidence type="ECO:0000256" key="1">
    <source>
        <dbReference type="ARBA" id="ARBA00004141"/>
    </source>
</evidence>
<organism evidence="8 9">
    <name type="scientific">Pyrocoelia pectoralis</name>
    <dbReference type="NCBI Taxonomy" id="417401"/>
    <lineage>
        <taxon>Eukaryota</taxon>
        <taxon>Metazoa</taxon>
        <taxon>Ecdysozoa</taxon>
        <taxon>Arthropoda</taxon>
        <taxon>Hexapoda</taxon>
        <taxon>Insecta</taxon>
        <taxon>Pterygota</taxon>
        <taxon>Neoptera</taxon>
        <taxon>Endopterygota</taxon>
        <taxon>Coleoptera</taxon>
        <taxon>Polyphaga</taxon>
        <taxon>Elateriformia</taxon>
        <taxon>Elateroidea</taxon>
        <taxon>Lampyridae</taxon>
        <taxon>Lampyrinae</taxon>
        <taxon>Pyrocoelia</taxon>
    </lineage>
</organism>
<dbReference type="EMBL" id="JAVRBK010000003">
    <property type="protein sequence ID" value="KAK5645915.1"/>
    <property type="molecule type" value="Genomic_DNA"/>
</dbReference>
<keyword evidence="7" id="KW-0732">Signal</keyword>
<sequence>MLRALAGLSLLLMAGLALAATPPLEVINPWLSACDLQPTSAADLQGACSAMWGPGPLCPPPCSGNSTTQCLQYLEESHKDEVCGHGSSPDRRRRALQGLHMHHCCEHAVDTAMPESALQDGETCRHLLDALLEVDALAARISCELAEVLTRYDCGQTYSIAHHCDDCKEAYRRWVCSSLVPHFLHGDVGLRVRPCRSVCQSVEEQCPYMLPGDRAPAHPTQYAGEPTFLCLDPNIPETGEQRLKSSHGDEDCCYSHCGSPGRGLCVNCPGRPSNDTPVPVRCAAGTATKTSECKVIALNSAASRTYNKVQNIWTAWNLLTLTQMWIINNNILKCLLVMCANSARTLFRWIKTKWRSCS</sequence>
<evidence type="ECO:0000256" key="3">
    <source>
        <dbReference type="ARBA" id="ARBA00022989"/>
    </source>
</evidence>
<dbReference type="GO" id="GO:0015275">
    <property type="term" value="F:stretch-activated, monoatomic cation-selective, calcium channel activity"/>
    <property type="evidence" value="ECO:0007669"/>
    <property type="project" value="TreeGrafter"/>
</dbReference>
<comment type="similarity">
    <text evidence="6">Belongs to the NALF family.</text>
</comment>
<dbReference type="InterPro" id="IPR036790">
    <property type="entry name" value="Frizzled_dom_sf"/>
</dbReference>
<dbReference type="GO" id="GO:0005886">
    <property type="term" value="C:plasma membrane"/>
    <property type="evidence" value="ECO:0007669"/>
    <property type="project" value="TreeGrafter"/>
</dbReference>
<dbReference type="Gene3D" id="1.10.2000.10">
    <property type="entry name" value="Frizzled cysteine-rich domain"/>
    <property type="match status" value="1"/>
</dbReference>
<dbReference type="AlphaFoldDB" id="A0AAN7VCR5"/>
<comment type="subcellular location">
    <subcellularLocation>
        <location evidence="1">Membrane</location>
        <topology evidence="1">Multi-pass membrane protein</topology>
    </subcellularLocation>
</comment>
<keyword evidence="9" id="KW-1185">Reference proteome</keyword>
<evidence type="ECO:0000256" key="4">
    <source>
        <dbReference type="ARBA" id="ARBA00023136"/>
    </source>
</evidence>
<evidence type="ECO:0000313" key="8">
    <source>
        <dbReference type="EMBL" id="KAK5645915.1"/>
    </source>
</evidence>
<evidence type="ECO:0000256" key="2">
    <source>
        <dbReference type="ARBA" id="ARBA00022692"/>
    </source>
</evidence>
<evidence type="ECO:0000256" key="7">
    <source>
        <dbReference type="SAM" id="SignalP"/>
    </source>
</evidence>
<evidence type="ECO:0000313" key="9">
    <source>
        <dbReference type="Proteomes" id="UP001329430"/>
    </source>
</evidence>
<comment type="caution">
    <text evidence="8">The sequence shown here is derived from an EMBL/GenBank/DDBJ whole genome shotgun (WGS) entry which is preliminary data.</text>
</comment>
<dbReference type="PANTHER" id="PTHR15819:SF11">
    <property type="entry name" value="MID1, ISOFORM A"/>
    <property type="match status" value="1"/>
</dbReference>
<evidence type="ECO:0000256" key="5">
    <source>
        <dbReference type="ARBA" id="ARBA00023180"/>
    </source>
</evidence>
<evidence type="ECO:0000256" key="6">
    <source>
        <dbReference type="ARBA" id="ARBA00029445"/>
    </source>
</evidence>
<dbReference type="PANTHER" id="PTHR15819">
    <property type="entry name" value="TRANSMEMBRANE PROTEIN FAM155"/>
    <property type="match status" value="1"/>
</dbReference>
<gene>
    <name evidence="8" type="ORF">RI129_004379</name>
</gene>
<name>A0AAN7VCR5_9COLE</name>
<dbReference type="GO" id="GO:0098703">
    <property type="term" value="P:calcium ion import across plasma membrane"/>
    <property type="evidence" value="ECO:0007669"/>
    <property type="project" value="TreeGrafter"/>
</dbReference>
<dbReference type="SUPFAM" id="SSF63501">
    <property type="entry name" value="Frizzled cysteine-rich domain"/>
    <property type="match status" value="1"/>
</dbReference>
<keyword evidence="5" id="KW-0325">Glycoprotein</keyword>
<feature type="signal peptide" evidence="7">
    <location>
        <begin position="1"/>
        <end position="19"/>
    </location>
</feature>
<proteinExistence type="inferred from homology"/>